<evidence type="ECO:0000313" key="2">
    <source>
        <dbReference type="Proteomes" id="UP000323506"/>
    </source>
</evidence>
<organism evidence="1 2">
    <name type="scientific">Gossypium darwinii</name>
    <name type="common">Darwin's cotton</name>
    <name type="synonym">Gossypium barbadense var. darwinii</name>
    <dbReference type="NCBI Taxonomy" id="34276"/>
    <lineage>
        <taxon>Eukaryota</taxon>
        <taxon>Viridiplantae</taxon>
        <taxon>Streptophyta</taxon>
        <taxon>Embryophyta</taxon>
        <taxon>Tracheophyta</taxon>
        <taxon>Spermatophyta</taxon>
        <taxon>Magnoliopsida</taxon>
        <taxon>eudicotyledons</taxon>
        <taxon>Gunneridae</taxon>
        <taxon>Pentapetalae</taxon>
        <taxon>rosids</taxon>
        <taxon>malvids</taxon>
        <taxon>Malvales</taxon>
        <taxon>Malvaceae</taxon>
        <taxon>Malvoideae</taxon>
        <taxon>Gossypium</taxon>
    </lineage>
</organism>
<dbReference type="EMBL" id="CM017711">
    <property type="protein sequence ID" value="TYG48132.1"/>
    <property type="molecule type" value="Genomic_DNA"/>
</dbReference>
<evidence type="ECO:0000313" key="1">
    <source>
        <dbReference type="EMBL" id="TYG48132.1"/>
    </source>
</evidence>
<name>A0A5D2AY10_GOSDA</name>
<gene>
    <name evidence="1" type="ORF">ES288_D11G399100v1</name>
</gene>
<sequence length="44" mass="5250">MQEMENVSRKIRATLKNWGVQSTRSLQDDQQQQWGFVTYAMMDL</sequence>
<dbReference type="Proteomes" id="UP000323506">
    <property type="component" value="Chromosome D11"/>
</dbReference>
<protein>
    <submittedName>
        <fullName evidence="1">Uncharacterized protein</fullName>
    </submittedName>
</protein>
<keyword evidence="2" id="KW-1185">Reference proteome</keyword>
<proteinExistence type="predicted"/>
<dbReference type="AlphaFoldDB" id="A0A5D2AY10"/>
<reference evidence="1 2" key="1">
    <citation type="submission" date="2019-06" db="EMBL/GenBank/DDBJ databases">
        <title>WGS assembly of Gossypium darwinii.</title>
        <authorList>
            <person name="Chen Z.J."/>
            <person name="Sreedasyam A."/>
            <person name="Ando A."/>
            <person name="Song Q."/>
            <person name="De L."/>
            <person name="Hulse-Kemp A."/>
            <person name="Ding M."/>
            <person name="Ye W."/>
            <person name="Kirkbride R."/>
            <person name="Jenkins J."/>
            <person name="Plott C."/>
            <person name="Lovell J."/>
            <person name="Lin Y.-M."/>
            <person name="Vaughn R."/>
            <person name="Liu B."/>
            <person name="Li W."/>
            <person name="Simpson S."/>
            <person name="Scheffler B."/>
            <person name="Saski C."/>
            <person name="Grover C."/>
            <person name="Hu G."/>
            <person name="Conover J."/>
            <person name="Carlson J."/>
            <person name="Shu S."/>
            <person name="Boston L."/>
            <person name="Williams M."/>
            <person name="Peterson D."/>
            <person name="Mcgee K."/>
            <person name="Jones D."/>
            <person name="Wendel J."/>
            <person name="Stelly D."/>
            <person name="Grimwood J."/>
            <person name="Schmutz J."/>
        </authorList>
    </citation>
    <scope>NUCLEOTIDE SEQUENCE [LARGE SCALE GENOMIC DNA]</scope>
    <source>
        <strain evidence="1">1808015.09</strain>
    </source>
</reference>
<accession>A0A5D2AY10</accession>